<dbReference type="AlphaFoldDB" id="X1SHD6"/>
<feature type="region of interest" description="Disordered" evidence="1">
    <location>
        <begin position="1"/>
        <end position="23"/>
    </location>
</feature>
<protein>
    <submittedName>
        <fullName evidence="2">Uncharacterized protein</fullName>
    </submittedName>
</protein>
<reference evidence="2" key="1">
    <citation type="journal article" date="2014" name="Front. Microbiol.">
        <title>High frequency of phylogenetically diverse reductive dehalogenase-homologous genes in deep subseafloor sedimentary metagenomes.</title>
        <authorList>
            <person name="Kawai M."/>
            <person name="Futagami T."/>
            <person name="Toyoda A."/>
            <person name="Takaki Y."/>
            <person name="Nishi S."/>
            <person name="Hori S."/>
            <person name="Arai W."/>
            <person name="Tsubouchi T."/>
            <person name="Morono Y."/>
            <person name="Uchiyama I."/>
            <person name="Ito T."/>
            <person name="Fujiyama A."/>
            <person name="Inagaki F."/>
            <person name="Takami H."/>
        </authorList>
    </citation>
    <scope>NUCLEOTIDE SEQUENCE</scope>
    <source>
        <strain evidence="2">Expedition CK06-06</strain>
    </source>
</reference>
<feature type="non-terminal residue" evidence="2">
    <location>
        <position position="1"/>
    </location>
</feature>
<dbReference type="EMBL" id="BARW01024479">
    <property type="protein sequence ID" value="GAI92388.1"/>
    <property type="molecule type" value="Genomic_DNA"/>
</dbReference>
<evidence type="ECO:0000313" key="2">
    <source>
        <dbReference type="EMBL" id="GAI92388.1"/>
    </source>
</evidence>
<evidence type="ECO:0000256" key="1">
    <source>
        <dbReference type="SAM" id="MobiDB-lite"/>
    </source>
</evidence>
<accession>X1SHD6</accession>
<gene>
    <name evidence="2" type="ORF">S12H4_40359</name>
</gene>
<sequence length="100" mass="11241">HDEVDMNQVVGHGGEVDDSDMTSEETAASVLAIIKPDEGRLLTVKVAQILVKWYGDHNVDKRMVEQIIDTENLIYTRLQPVNCYIRIGVGYCFMVSITTK</sequence>
<comment type="caution">
    <text evidence="2">The sequence shown here is derived from an EMBL/GenBank/DDBJ whole genome shotgun (WGS) entry which is preliminary data.</text>
</comment>
<proteinExistence type="predicted"/>
<name>X1SHD6_9ZZZZ</name>
<organism evidence="2">
    <name type="scientific">marine sediment metagenome</name>
    <dbReference type="NCBI Taxonomy" id="412755"/>
    <lineage>
        <taxon>unclassified sequences</taxon>
        <taxon>metagenomes</taxon>
        <taxon>ecological metagenomes</taxon>
    </lineage>
</organism>